<gene>
    <name evidence="3" type="ORF">TM35_000063940</name>
</gene>
<dbReference type="RefSeq" id="XP_028885455.1">
    <property type="nucleotide sequence ID" value="XM_029023431.1"/>
</dbReference>
<keyword evidence="3" id="KW-0808">Transferase</keyword>
<comment type="caution">
    <text evidence="3">The sequence shown here is derived from an EMBL/GenBank/DDBJ whole genome shotgun (WGS) entry which is preliminary data.</text>
</comment>
<keyword evidence="1" id="KW-0812">Transmembrane</keyword>
<keyword evidence="1" id="KW-0472">Membrane</keyword>
<dbReference type="CDD" id="cd03801">
    <property type="entry name" value="GT4_PimA-like"/>
    <property type="match status" value="1"/>
</dbReference>
<dbReference type="GO" id="GO:0016740">
    <property type="term" value="F:transferase activity"/>
    <property type="evidence" value="ECO:0007669"/>
    <property type="project" value="UniProtKB-KW"/>
</dbReference>
<protein>
    <submittedName>
        <fullName evidence="3">Putative glycosyl transferase-like</fullName>
    </submittedName>
</protein>
<feature type="domain" description="Glycosyltransferase subfamily 4-like N-terminal" evidence="2">
    <location>
        <begin position="134"/>
        <end position="333"/>
    </location>
</feature>
<dbReference type="Pfam" id="PF13692">
    <property type="entry name" value="Glyco_trans_1_4"/>
    <property type="match status" value="1"/>
</dbReference>
<dbReference type="SUPFAM" id="SSF53756">
    <property type="entry name" value="UDP-Glycosyltransferase/glycogen phosphorylase"/>
    <property type="match status" value="1"/>
</dbReference>
<keyword evidence="4" id="KW-1185">Reference proteome</keyword>
<dbReference type="PANTHER" id="PTHR46686:SF2">
    <property type="entry name" value="GLYCOSYLTRANSFERASE"/>
    <property type="match status" value="1"/>
</dbReference>
<evidence type="ECO:0000256" key="1">
    <source>
        <dbReference type="SAM" id="Phobius"/>
    </source>
</evidence>
<proteinExistence type="predicted"/>
<dbReference type="OrthoDB" id="734129at2759"/>
<reference evidence="3 4" key="1">
    <citation type="submission" date="2017-03" db="EMBL/GenBank/DDBJ databases">
        <title>An alternative strategy for trypanosome survival in the mammalian bloodstream revealed through genome and transcriptome analysis of the ubiquitous bovine parasite Trypanosoma (Megatrypanum) theileri.</title>
        <authorList>
            <person name="Kelly S."/>
            <person name="Ivens A."/>
            <person name="Mott A."/>
            <person name="O'Neill E."/>
            <person name="Emms D."/>
            <person name="Macleod O."/>
            <person name="Voorheis P."/>
            <person name="Matthews J."/>
            <person name="Matthews K."/>
            <person name="Carrington M."/>
        </authorList>
    </citation>
    <scope>NUCLEOTIDE SEQUENCE [LARGE SCALE GENOMIC DNA]</scope>
    <source>
        <strain evidence="3">Edinburgh</strain>
    </source>
</reference>
<organism evidence="3 4">
    <name type="scientific">Trypanosoma theileri</name>
    <dbReference type="NCBI Taxonomy" id="67003"/>
    <lineage>
        <taxon>Eukaryota</taxon>
        <taxon>Discoba</taxon>
        <taxon>Euglenozoa</taxon>
        <taxon>Kinetoplastea</taxon>
        <taxon>Metakinetoplastina</taxon>
        <taxon>Trypanosomatida</taxon>
        <taxon>Trypanosomatidae</taxon>
        <taxon>Trypanosoma</taxon>
    </lineage>
</organism>
<feature type="transmembrane region" description="Helical" evidence="1">
    <location>
        <begin position="21"/>
        <end position="45"/>
    </location>
</feature>
<accession>A0A1X0P499</accession>
<keyword evidence="1" id="KW-1133">Transmembrane helix</keyword>
<dbReference type="PANTHER" id="PTHR46686">
    <property type="entry name" value="GLYCOSYLTRANSFERASE"/>
    <property type="match status" value="1"/>
</dbReference>
<dbReference type="GeneID" id="39983211"/>
<dbReference type="Pfam" id="PF13439">
    <property type="entry name" value="Glyco_transf_4"/>
    <property type="match status" value="1"/>
</dbReference>
<name>A0A1X0P499_9TRYP</name>
<dbReference type="EMBL" id="NBCO01000006">
    <property type="protein sequence ID" value="ORC91389.1"/>
    <property type="molecule type" value="Genomic_DNA"/>
</dbReference>
<dbReference type="InterPro" id="IPR028098">
    <property type="entry name" value="Glyco_trans_4-like_N"/>
</dbReference>
<evidence type="ECO:0000313" key="4">
    <source>
        <dbReference type="Proteomes" id="UP000192257"/>
    </source>
</evidence>
<dbReference type="VEuPathDB" id="TriTrypDB:TM35_000063940"/>
<evidence type="ECO:0000313" key="3">
    <source>
        <dbReference type="EMBL" id="ORC91389.1"/>
    </source>
</evidence>
<dbReference type="AlphaFoldDB" id="A0A1X0P499"/>
<dbReference type="Gene3D" id="3.40.50.2000">
    <property type="entry name" value="Glycogen Phosphorylase B"/>
    <property type="match status" value="2"/>
</dbReference>
<evidence type="ECO:0000259" key="2">
    <source>
        <dbReference type="Pfam" id="PF13439"/>
    </source>
</evidence>
<dbReference type="Proteomes" id="UP000192257">
    <property type="component" value="Unassembled WGS sequence"/>
</dbReference>
<dbReference type="STRING" id="67003.A0A1X0P499"/>
<sequence length="563" mass="63581">MGPVHIHRRTLLFIKHQIFSSLLRIFICGLLIFLFGVYVGSFFSYELQEGSSFRGEGGIWNGMNIFGGHYGLSEAESFFIDIDETNTSCLESTVKMYKQYAATAAAVEQTRSREGMLRIAGFSRLWIPPLHATGGMQFHAFHIYSQLAARGHYVHVFVSGSQRKALKTLRYCTDPNTHLSTLCNDENALLVVQQIASTKDGEYSVEWLKNCQAAFHAVHAKKPFDVIHSESWSAVPNIFQLGVPFAVTWHGSMLDWFRNELNYIVHNFHLKHKMPGPNVMKRMQALSSAVALEEYMLLTVPHHIVISDVAKHDLINIQHIPPERVELIYNGVNRHLFRQREGREVRNAFLTQHHVPLGNFIVGCGGRLEAIKGHLQLSTAMRLIMKRFGDVTLLVAGDGNQKPLYQTLRAEGFSVVMLGMLNQENLAYFYQSLDVFVDPFYQYHGLNTVMIEAALSGVPLVVTDLGSARSVVPCKAYGRRFPLGNVPALVREILYYKVHPEKAAEAARNARERAMHLFGSDTMASQYESLFYRIKNQPVGSQNITGKLVCNHVYPALCYREVS</sequence>